<sequence length="89" mass="10169">MRTSKRRVYVRNFRNYPSGSSNRGMLETVARYILTSDLLPGRDNKVTGKPSEIPITDHPFILLLSCFDSRRHAQVEGTPSMGWLRQKGC</sequence>
<evidence type="ECO:0000313" key="1">
    <source>
        <dbReference type="EMBL" id="GBP34276.1"/>
    </source>
</evidence>
<dbReference type="AlphaFoldDB" id="A0A4C1V758"/>
<keyword evidence="2" id="KW-1185">Reference proteome</keyword>
<name>A0A4C1V758_EUMVA</name>
<evidence type="ECO:0000313" key="2">
    <source>
        <dbReference type="Proteomes" id="UP000299102"/>
    </source>
</evidence>
<comment type="caution">
    <text evidence="1">The sequence shown here is derived from an EMBL/GenBank/DDBJ whole genome shotgun (WGS) entry which is preliminary data.</text>
</comment>
<dbReference type="Proteomes" id="UP000299102">
    <property type="component" value="Unassembled WGS sequence"/>
</dbReference>
<protein>
    <submittedName>
        <fullName evidence="1">Uncharacterized protein</fullName>
    </submittedName>
</protein>
<accession>A0A4C1V758</accession>
<gene>
    <name evidence="1" type="ORF">EVAR_13415_1</name>
</gene>
<organism evidence="1 2">
    <name type="scientific">Eumeta variegata</name>
    <name type="common">Bagworm moth</name>
    <name type="synonym">Eumeta japonica</name>
    <dbReference type="NCBI Taxonomy" id="151549"/>
    <lineage>
        <taxon>Eukaryota</taxon>
        <taxon>Metazoa</taxon>
        <taxon>Ecdysozoa</taxon>
        <taxon>Arthropoda</taxon>
        <taxon>Hexapoda</taxon>
        <taxon>Insecta</taxon>
        <taxon>Pterygota</taxon>
        <taxon>Neoptera</taxon>
        <taxon>Endopterygota</taxon>
        <taxon>Lepidoptera</taxon>
        <taxon>Glossata</taxon>
        <taxon>Ditrysia</taxon>
        <taxon>Tineoidea</taxon>
        <taxon>Psychidae</taxon>
        <taxon>Oiketicinae</taxon>
        <taxon>Eumeta</taxon>
    </lineage>
</organism>
<reference evidence="1 2" key="1">
    <citation type="journal article" date="2019" name="Commun. Biol.">
        <title>The bagworm genome reveals a unique fibroin gene that provides high tensile strength.</title>
        <authorList>
            <person name="Kono N."/>
            <person name="Nakamura H."/>
            <person name="Ohtoshi R."/>
            <person name="Tomita M."/>
            <person name="Numata K."/>
            <person name="Arakawa K."/>
        </authorList>
    </citation>
    <scope>NUCLEOTIDE SEQUENCE [LARGE SCALE GENOMIC DNA]</scope>
</reference>
<proteinExistence type="predicted"/>
<dbReference type="EMBL" id="BGZK01000286">
    <property type="protein sequence ID" value="GBP34276.1"/>
    <property type="molecule type" value="Genomic_DNA"/>
</dbReference>